<gene>
    <name evidence="2" type="ORF">RM425_18185</name>
</gene>
<keyword evidence="3" id="KW-1185">Reference proteome</keyword>
<organism evidence="2 3">
    <name type="scientific">Blastococcus goldschmidtiae</name>
    <dbReference type="NCBI Taxonomy" id="3075546"/>
    <lineage>
        <taxon>Bacteria</taxon>
        <taxon>Bacillati</taxon>
        <taxon>Actinomycetota</taxon>
        <taxon>Actinomycetes</taxon>
        <taxon>Geodermatophilales</taxon>
        <taxon>Geodermatophilaceae</taxon>
        <taxon>Blastococcus</taxon>
    </lineage>
</organism>
<evidence type="ECO:0000313" key="3">
    <source>
        <dbReference type="Proteomes" id="UP001183222"/>
    </source>
</evidence>
<sequence>MADAAAPAPRCFRAGSTVLRREVLHGLPWMEHPVTVVRDGQDCLAVLLEPGSPFTFFPHPFGTHPWQANPNRAWTGSSVLQLQREGDAHAAWKFFDLHGVVTHWYVNFQEPVVRHVASGGNGAFETADLGIDIVCPTDGRSWEWKDVDDPDRMLATGRISAAERDRIRAEAAAVARRLDAGVRWWAPWDGWRPGDAPPPLAA</sequence>
<feature type="domain" description="DUF402" evidence="1">
    <location>
        <begin position="66"/>
        <end position="181"/>
    </location>
</feature>
<dbReference type="Gene3D" id="2.40.380.10">
    <property type="entry name" value="FomD-like"/>
    <property type="match status" value="1"/>
</dbReference>
<dbReference type="EMBL" id="JAVREI010000016">
    <property type="protein sequence ID" value="MDT0277833.1"/>
    <property type="molecule type" value="Genomic_DNA"/>
</dbReference>
<dbReference type="InterPro" id="IPR035930">
    <property type="entry name" value="FomD-like_sf"/>
</dbReference>
<protein>
    <submittedName>
        <fullName evidence="2">DUF402 domain-containing protein</fullName>
    </submittedName>
</protein>
<reference evidence="3" key="1">
    <citation type="submission" date="2023-07" db="EMBL/GenBank/DDBJ databases">
        <title>30 novel species of actinomycetes from the DSMZ collection.</title>
        <authorList>
            <person name="Nouioui I."/>
        </authorList>
    </citation>
    <scope>NUCLEOTIDE SEQUENCE [LARGE SCALE GENOMIC DNA]</scope>
    <source>
        <strain evidence="3">DSM 46792</strain>
    </source>
</reference>
<dbReference type="SUPFAM" id="SSF159234">
    <property type="entry name" value="FomD-like"/>
    <property type="match status" value="1"/>
</dbReference>
<dbReference type="InterPro" id="IPR007295">
    <property type="entry name" value="DUF402"/>
</dbReference>
<dbReference type="RefSeq" id="WP_311346633.1">
    <property type="nucleotide sequence ID" value="NZ_JAVREI010000016.1"/>
</dbReference>
<evidence type="ECO:0000259" key="1">
    <source>
        <dbReference type="Pfam" id="PF04167"/>
    </source>
</evidence>
<evidence type="ECO:0000313" key="2">
    <source>
        <dbReference type="EMBL" id="MDT0277833.1"/>
    </source>
</evidence>
<proteinExistence type="predicted"/>
<accession>A0ABU2KCB6</accession>
<dbReference type="Pfam" id="PF04167">
    <property type="entry name" value="DUF402"/>
    <property type="match status" value="1"/>
</dbReference>
<comment type="caution">
    <text evidence="2">The sequence shown here is derived from an EMBL/GenBank/DDBJ whole genome shotgun (WGS) entry which is preliminary data.</text>
</comment>
<dbReference type="Proteomes" id="UP001183222">
    <property type="component" value="Unassembled WGS sequence"/>
</dbReference>
<name>A0ABU2KCB6_9ACTN</name>